<dbReference type="RefSeq" id="WP_146653519.1">
    <property type="nucleotide sequence ID" value="NZ_CP012333.1"/>
</dbReference>
<evidence type="ECO:0000256" key="2">
    <source>
        <dbReference type="SAM" id="SignalP"/>
    </source>
</evidence>
<accession>A0A0K1QA11</accession>
<sequence>MKLALVIALVAAAANFACTDHVMTTESTDPSRPGEGTATDDESGVDPGDGAEVDDETDASPPSKKKDSGAPKPGADPDSGAAGRTLGTRMEASFRRLCSPGSA</sequence>
<gene>
    <name evidence="3" type="ORF">AKJ09_09294</name>
</gene>
<keyword evidence="4" id="KW-1185">Reference proteome</keyword>
<keyword evidence="2" id="KW-0732">Signal</keyword>
<dbReference type="KEGG" id="llu:AKJ09_09294"/>
<feature type="compositionally biased region" description="Acidic residues" evidence="1">
    <location>
        <begin position="38"/>
        <end position="58"/>
    </location>
</feature>
<evidence type="ECO:0000313" key="4">
    <source>
        <dbReference type="Proteomes" id="UP000064967"/>
    </source>
</evidence>
<feature type="signal peptide" evidence="2">
    <location>
        <begin position="1"/>
        <end position="19"/>
    </location>
</feature>
<dbReference type="AlphaFoldDB" id="A0A0K1QA11"/>
<organism evidence="3 4">
    <name type="scientific">Labilithrix luteola</name>
    <dbReference type="NCBI Taxonomy" id="1391654"/>
    <lineage>
        <taxon>Bacteria</taxon>
        <taxon>Pseudomonadati</taxon>
        <taxon>Myxococcota</taxon>
        <taxon>Polyangia</taxon>
        <taxon>Polyangiales</taxon>
        <taxon>Labilitrichaceae</taxon>
        <taxon>Labilithrix</taxon>
    </lineage>
</organism>
<protein>
    <submittedName>
        <fullName evidence="3">Uncharacterized protein</fullName>
    </submittedName>
</protein>
<feature type="chain" id="PRO_5005467115" evidence="2">
    <location>
        <begin position="20"/>
        <end position="103"/>
    </location>
</feature>
<evidence type="ECO:0000313" key="3">
    <source>
        <dbReference type="EMBL" id="AKV02631.1"/>
    </source>
</evidence>
<name>A0A0K1QA11_9BACT</name>
<reference evidence="3 4" key="1">
    <citation type="submission" date="2015-08" db="EMBL/GenBank/DDBJ databases">
        <authorList>
            <person name="Babu N.S."/>
            <person name="Beckwith C.J."/>
            <person name="Beseler K.G."/>
            <person name="Brison A."/>
            <person name="Carone J.V."/>
            <person name="Caskin T.P."/>
            <person name="Diamond M."/>
            <person name="Durham M.E."/>
            <person name="Foxe J.M."/>
            <person name="Go M."/>
            <person name="Henderson B.A."/>
            <person name="Jones I.B."/>
            <person name="McGettigan J.A."/>
            <person name="Micheletti S.J."/>
            <person name="Nasrallah M.E."/>
            <person name="Ortiz D."/>
            <person name="Piller C.R."/>
            <person name="Privatt S.R."/>
            <person name="Schneider S.L."/>
            <person name="Sharp S."/>
            <person name="Smith T.C."/>
            <person name="Stanton J.D."/>
            <person name="Ullery H.E."/>
            <person name="Wilson R.J."/>
            <person name="Serrano M.G."/>
            <person name="Buck G."/>
            <person name="Lee V."/>
            <person name="Wang Y."/>
            <person name="Carvalho R."/>
            <person name="Voegtly L."/>
            <person name="Shi R."/>
            <person name="Duckworth R."/>
            <person name="Johnson A."/>
            <person name="Loviza R."/>
            <person name="Walstead R."/>
            <person name="Shah Z."/>
            <person name="Kiflezghi M."/>
            <person name="Wade K."/>
            <person name="Ball S.L."/>
            <person name="Bradley K.W."/>
            <person name="Asai D.J."/>
            <person name="Bowman C.A."/>
            <person name="Russell D.A."/>
            <person name="Pope W.H."/>
            <person name="Jacobs-Sera D."/>
            <person name="Hendrix R.W."/>
            <person name="Hatfull G.F."/>
        </authorList>
    </citation>
    <scope>NUCLEOTIDE SEQUENCE [LARGE SCALE GENOMIC DNA]</scope>
    <source>
        <strain evidence="3 4">DSM 27648</strain>
    </source>
</reference>
<dbReference type="Proteomes" id="UP000064967">
    <property type="component" value="Chromosome"/>
</dbReference>
<proteinExistence type="predicted"/>
<dbReference type="EMBL" id="CP012333">
    <property type="protein sequence ID" value="AKV02631.1"/>
    <property type="molecule type" value="Genomic_DNA"/>
</dbReference>
<feature type="region of interest" description="Disordered" evidence="1">
    <location>
        <begin position="20"/>
        <end position="103"/>
    </location>
</feature>
<evidence type="ECO:0000256" key="1">
    <source>
        <dbReference type="SAM" id="MobiDB-lite"/>
    </source>
</evidence>